<evidence type="ECO:0000256" key="8">
    <source>
        <dbReference type="ARBA" id="ARBA00023136"/>
    </source>
</evidence>
<evidence type="ECO:0000256" key="7">
    <source>
        <dbReference type="ARBA" id="ARBA00023065"/>
    </source>
</evidence>
<gene>
    <name evidence="11" type="ORF">IAG44_39460</name>
</gene>
<evidence type="ECO:0000256" key="5">
    <source>
        <dbReference type="ARBA" id="ARBA00022840"/>
    </source>
</evidence>
<dbReference type="InterPro" id="IPR015853">
    <property type="entry name" value="ABC_transpr_FbpC"/>
</dbReference>
<dbReference type="InterPro" id="IPR017871">
    <property type="entry name" value="ABC_transporter-like_CS"/>
</dbReference>
<keyword evidence="12" id="KW-1185">Reference proteome</keyword>
<organism evidence="11 12">
    <name type="scientific">Streptomyces roseirectus</name>
    <dbReference type="NCBI Taxonomy" id="2768066"/>
    <lineage>
        <taxon>Bacteria</taxon>
        <taxon>Bacillati</taxon>
        <taxon>Actinomycetota</taxon>
        <taxon>Actinomycetes</taxon>
        <taxon>Kitasatosporales</taxon>
        <taxon>Streptomycetaceae</taxon>
        <taxon>Streptomyces</taxon>
    </lineage>
</organism>
<dbReference type="RefSeq" id="WP_187751833.1">
    <property type="nucleotide sequence ID" value="NZ_CP060828.1"/>
</dbReference>
<dbReference type="PROSITE" id="PS50893">
    <property type="entry name" value="ABC_TRANSPORTER_2"/>
    <property type="match status" value="1"/>
</dbReference>
<dbReference type="SMART" id="SM00382">
    <property type="entry name" value="AAA"/>
    <property type="match status" value="1"/>
</dbReference>
<evidence type="ECO:0000259" key="10">
    <source>
        <dbReference type="PROSITE" id="PS50893"/>
    </source>
</evidence>
<keyword evidence="8" id="KW-0472">Membrane</keyword>
<dbReference type="PANTHER" id="PTHR42781">
    <property type="entry name" value="SPERMIDINE/PUTRESCINE IMPORT ATP-BINDING PROTEIN POTA"/>
    <property type="match status" value="1"/>
</dbReference>
<accession>A0A7H0IQ44</accession>
<dbReference type="GO" id="GO:0016887">
    <property type="term" value="F:ATP hydrolysis activity"/>
    <property type="evidence" value="ECO:0007669"/>
    <property type="project" value="InterPro"/>
</dbReference>
<evidence type="ECO:0000256" key="2">
    <source>
        <dbReference type="ARBA" id="ARBA00022475"/>
    </source>
</evidence>
<name>A0A7H0IQ44_9ACTN</name>
<keyword evidence="1" id="KW-0813">Transport</keyword>
<dbReference type="PROSITE" id="PS00211">
    <property type="entry name" value="ABC_TRANSPORTER_1"/>
    <property type="match status" value="1"/>
</dbReference>
<evidence type="ECO:0000256" key="6">
    <source>
        <dbReference type="ARBA" id="ARBA00023004"/>
    </source>
</evidence>
<dbReference type="InterPro" id="IPR008995">
    <property type="entry name" value="Mo/tungstate-bd_C_term_dom"/>
</dbReference>
<sequence length="376" mass="40087">MKVDVRGLELAYGDFVAIRNLDLTIEDGESVVLLGQSGCGKSSTMRCIAGLETPTRGTISIGDTTVFDARHGRAVPAYRRNVGMVFQSYAVWPHKTVLENVEFPLRMQGVAKGDRRRRSLEVLDTVGLAHLADRGASMLSGGQMQRVALARSMAMSPSVLLLDEPLSNLDARLREDLRVELRRIQVEQGLTSMYVTHDQQEALALADRIAVMQDGRITQLGTPEEIYKRPASASIAAFLGVTNVFEAKRGTSERLAELVGHGLSLHTAHDIPSRSASVCIRPEDVRVDLVDTAGPAPAADGSENSFAGTVDVAVFQGSSIRCKVTTDGGLGLEAVCAPPVTGRLDHGARVTVSVAPGNVMVLPETVPEPAVTAVAA</sequence>
<keyword evidence="4" id="KW-0547">Nucleotide-binding</keyword>
<dbReference type="Pfam" id="PF08402">
    <property type="entry name" value="TOBE_2"/>
    <property type="match status" value="1"/>
</dbReference>
<dbReference type="InterPro" id="IPR003439">
    <property type="entry name" value="ABC_transporter-like_ATP-bd"/>
</dbReference>
<keyword evidence="6" id="KW-0408">Iron</keyword>
<evidence type="ECO:0000256" key="3">
    <source>
        <dbReference type="ARBA" id="ARBA00022496"/>
    </source>
</evidence>
<keyword evidence="2" id="KW-1003">Cell membrane</keyword>
<dbReference type="InterPro" id="IPR003593">
    <property type="entry name" value="AAA+_ATPase"/>
</dbReference>
<dbReference type="Pfam" id="PF00005">
    <property type="entry name" value="ABC_tran"/>
    <property type="match status" value="1"/>
</dbReference>
<dbReference type="EC" id="7.6.2.9" evidence="9"/>
<dbReference type="AlphaFoldDB" id="A0A7H0IQ44"/>
<dbReference type="KEGG" id="sroi:IAG44_39460"/>
<dbReference type="GO" id="GO:0015408">
    <property type="term" value="F:ABC-type ferric iron transporter activity"/>
    <property type="evidence" value="ECO:0007669"/>
    <property type="project" value="InterPro"/>
</dbReference>
<dbReference type="GO" id="GO:0043190">
    <property type="term" value="C:ATP-binding cassette (ABC) transporter complex"/>
    <property type="evidence" value="ECO:0007669"/>
    <property type="project" value="InterPro"/>
</dbReference>
<dbReference type="GO" id="GO:0015418">
    <property type="term" value="F:ABC-type quaternary ammonium compound transporting activity"/>
    <property type="evidence" value="ECO:0007669"/>
    <property type="project" value="UniProtKB-EC"/>
</dbReference>
<evidence type="ECO:0000313" key="12">
    <source>
        <dbReference type="Proteomes" id="UP000516052"/>
    </source>
</evidence>
<reference evidence="11 12" key="1">
    <citation type="submission" date="2020-08" db="EMBL/GenBank/DDBJ databases">
        <title>A novel species.</title>
        <authorList>
            <person name="Gao J."/>
        </authorList>
    </citation>
    <scope>NUCLEOTIDE SEQUENCE [LARGE SCALE GENOMIC DNA]</scope>
    <source>
        <strain evidence="11 12">CRXT-G-22</strain>
    </source>
</reference>
<keyword evidence="5 11" id="KW-0067">ATP-binding</keyword>
<dbReference type="FunFam" id="3.40.50.300:FF:000425">
    <property type="entry name" value="Probable ABC transporter, ATP-binding subunit"/>
    <property type="match status" value="1"/>
</dbReference>
<dbReference type="Gene3D" id="3.40.50.300">
    <property type="entry name" value="P-loop containing nucleotide triphosphate hydrolases"/>
    <property type="match status" value="1"/>
</dbReference>
<dbReference type="InterPro" id="IPR027417">
    <property type="entry name" value="P-loop_NTPase"/>
</dbReference>
<keyword evidence="3" id="KW-0410">Iron transport</keyword>
<dbReference type="EMBL" id="CP060828">
    <property type="protein sequence ID" value="QNP74910.1"/>
    <property type="molecule type" value="Genomic_DNA"/>
</dbReference>
<evidence type="ECO:0000256" key="9">
    <source>
        <dbReference type="ARBA" id="ARBA00066388"/>
    </source>
</evidence>
<evidence type="ECO:0000256" key="1">
    <source>
        <dbReference type="ARBA" id="ARBA00022448"/>
    </source>
</evidence>
<evidence type="ECO:0000256" key="4">
    <source>
        <dbReference type="ARBA" id="ARBA00022741"/>
    </source>
</evidence>
<keyword evidence="7" id="KW-0406">Ion transport</keyword>
<dbReference type="Gene3D" id="2.40.50.100">
    <property type="match status" value="1"/>
</dbReference>
<dbReference type="GO" id="GO:0005524">
    <property type="term" value="F:ATP binding"/>
    <property type="evidence" value="ECO:0007669"/>
    <property type="project" value="UniProtKB-KW"/>
</dbReference>
<dbReference type="SUPFAM" id="SSF50331">
    <property type="entry name" value="MOP-like"/>
    <property type="match status" value="1"/>
</dbReference>
<feature type="domain" description="ABC transporter" evidence="10">
    <location>
        <begin position="3"/>
        <end position="239"/>
    </location>
</feature>
<dbReference type="InterPro" id="IPR013611">
    <property type="entry name" value="Transp-assoc_OB_typ2"/>
</dbReference>
<dbReference type="Proteomes" id="UP000516052">
    <property type="component" value="Chromosome"/>
</dbReference>
<dbReference type="InterPro" id="IPR050093">
    <property type="entry name" value="ABC_SmlMolc_Importer"/>
</dbReference>
<dbReference type="PANTHER" id="PTHR42781:SF4">
    <property type="entry name" value="SPERMIDINE_PUTRESCINE IMPORT ATP-BINDING PROTEIN POTA"/>
    <property type="match status" value="1"/>
</dbReference>
<protein>
    <recommendedName>
        <fullName evidence="9">ABC-type quaternary amine transporter</fullName>
        <ecNumber evidence="9">7.6.2.9</ecNumber>
    </recommendedName>
</protein>
<dbReference type="SUPFAM" id="SSF52540">
    <property type="entry name" value="P-loop containing nucleoside triphosphate hydrolases"/>
    <property type="match status" value="1"/>
</dbReference>
<evidence type="ECO:0000313" key="11">
    <source>
        <dbReference type="EMBL" id="QNP74910.1"/>
    </source>
</evidence>
<dbReference type="CDD" id="cd03259">
    <property type="entry name" value="ABC_Carb_Solutes_like"/>
    <property type="match status" value="1"/>
</dbReference>
<proteinExistence type="predicted"/>